<dbReference type="OMA" id="MEHEPED"/>
<feature type="compositionally biased region" description="Basic and acidic residues" evidence="1">
    <location>
        <begin position="322"/>
        <end position="334"/>
    </location>
</feature>
<evidence type="ECO:0000256" key="1">
    <source>
        <dbReference type="SAM" id="MobiDB-lite"/>
    </source>
</evidence>
<keyword evidence="3" id="KW-1185">Reference proteome</keyword>
<dbReference type="EMBL" id="JH711575">
    <property type="protein sequence ID" value="EIW83752.1"/>
    <property type="molecule type" value="Genomic_DNA"/>
</dbReference>
<comment type="caution">
    <text evidence="2">The sequence shown here is derived from an EMBL/GenBank/DDBJ whole genome shotgun (WGS) entry which is preliminary data.</text>
</comment>
<dbReference type="OrthoDB" id="5314275at2759"/>
<protein>
    <submittedName>
        <fullName evidence="2">Uncharacterized protein</fullName>
    </submittedName>
</protein>
<feature type="compositionally biased region" description="Pro residues" evidence="1">
    <location>
        <begin position="394"/>
        <end position="412"/>
    </location>
</feature>
<sequence>MHDEKSNNPYASQNQGQWSQPPPSGGYAAPPGPPPPGYQQSPPPQSYGGYQQSPPPQQYGGYQQSPPPHAYGPPPIERGPSMSGSPGPSGGQQEQKPGGFKGFLANATGNGPPPAGWMRPPRQDLSYAPFQPIALLSKGKDVSKGFPEIPPPCTYNPHPFATHDVTEEDWKKFIADVKKGGELTVAQRIRSNVIPMATGASFFGGFLMTAMIERKMKAKNRTVAGEVIDHWNANFFAPRRIEVVLCQAHERLSGRIGAAPNVGFDSAARRAEEDSSSDSDSSSDRHGSHHGSQHSAPMMSGRQERRAARRERKADRRGRKAERRERKRRGDFDQPYRLIVQPADDQTMVNALPYPPSQQGQGYGPPPQQQGQGYGPPPPQQGGYPQQGYGQQGYPPPQQGYPQQGYPPPQGYPPQQGHQGYPPQGSYPPPGY</sequence>
<feature type="compositionally biased region" description="Pro residues" evidence="1">
    <location>
        <begin position="65"/>
        <end position="77"/>
    </location>
</feature>
<reference evidence="3" key="1">
    <citation type="journal article" date="2012" name="Science">
        <title>The Paleozoic origin of enzymatic lignin decomposition reconstructed from 31 fungal genomes.</title>
        <authorList>
            <person name="Floudas D."/>
            <person name="Binder M."/>
            <person name="Riley R."/>
            <person name="Barry K."/>
            <person name="Blanchette R.A."/>
            <person name="Henrissat B."/>
            <person name="Martinez A.T."/>
            <person name="Otillar R."/>
            <person name="Spatafora J.W."/>
            <person name="Yadav J.S."/>
            <person name="Aerts A."/>
            <person name="Benoit I."/>
            <person name="Boyd A."/>
            <person name="Carlson A."/>
            <person name="Copeland A."/>
            <person name="Coutinho P.M."/>
            <person name="de Vries R.P."/>
            <person name="Ferreira P."/>
            <person name="Findley K."/>
            <person name="Foster B."/>
            <person name="Gaskell J."/>
            <person name="Glotzer D."/>
            <person name="Gorecki P."/>
            <person name="Heitman J."/>
            <person name="Hesse C."/>
            <person name="Hori C."/>
            <person name="Igarashi K."/>
            <person name="Jurgens J.A."/>
            <person name="Kallen N."/>
            <person name="Kersten P."/>
            <person name="Kohler A."/>
            <person name="Kuees U."/>
            <person name="Kumar T.K.A."/>
            <person name="Kuo A."/>
            <person name="LaButti K."/>
            <person name="Larrondo L.F."/>
            <person name="Lindquist E."/>
            <person name="Ling A."/>
            <person name="Lombard V."/>
            <person name="Lucas S."/>
            <person name="Lundell T."/>
            <person name="Martin R."/>
            <person name="McLaughlin D.J."/>
            <person name="Morgenstern I."/>
            <person name="Morin E."/>
            <person name="Murat C."/>
            <person name="Nagy L.G."/>
            <person name="Nolan M."/>
            <person name="Ohm R.A."/>
            <person name="Patyshakuliyeva A."/>
            <person name="Rokas A."/>
            <person name="Ruiz-Duenas F.J."/>
            <person name="Sabat G."/>
            <person name="Salamov A."/>
            <person name="Samejima M."/>
            <person name="Schmutz J."/>
            <person name="Slot J.C."/>
            <person name="St John F."/>
            <person name="Stenlid J."/>
            <person name="Sun H."/>
            <person name="Sun S."/>
            <person name="Syed K."/>
            <person name="Tsang A."/>
            <person name="Wiebenga A."/>
            <person name="Young D."/>
            <person name="Pisabarro A."/>
            <person name="Eastwood D.C."/>
            <person name="Martin F."/>
            <person name="Cullen D."/>
            <person name="Grigoriev I.V."/>
            <person name="Hibbett D.S."/>
        </authorList>
    </citation>
    <scope>NUCLEOTIDE SEQUENCE [LARGE SCALE GENOMIC DNA]</scope>
    <source>
        <strain evidence="3">RWD-64-598 SS2</strain>
    </source>
</reference>
<evidence type="ECO:0000313" key="3">
    <source>
        <dbReference type="Proteomes" id="UP000053558"/>
    </source>
</evidence>
<proteinExistence type="predicted"/>
<feature type="compositionally biased region" description="Low complexity" evidence="1">
    <location>
        <begin position="79"/>
        <end position="98"/>
    </location>
</feature>
<dbReference type="Proteomes" id="UP000053558">
    <property type="component" value="Unassembled WGS sequence"/>
</dbReference>
<dbReference type="InterPro" id="IPR028018">
    <property type="entry name" value="DUF4646"/>
</dbReference>
<dbReference type="GeneID" id="19204843"/>
<feature type="region of interest" description="Disordered" evidence="1">
    <location>
        <begin position="1"/>
        <end position="124"/>
    </location>
</feature>
<accession>A0A5M3MXD5</accession>
<dbReference type="KEGG" id="cput:CONPUDRAFT_163056"/>
<gene>
    <name evidence="2" type="ORF">CONPUDRAFT_163056</name>
</gene>
<name>A0A5M3MXD5_CONPW</name>
<feature type="region of interest" description="Disordered" evidence="1">
    <location>
        <begin position="267"/>
        <end position="432"/>
    </location>
</feature>
<evidence type="ECO:0000313" key="2">
    <source>
        <dbReference type="EMBL" id="EIW83752.1"/>
    </source>
</evidence>
<feature type="compositionally biased region" description="Low complexity" evidence="1">
    <location>
        <begin position="381"/>
        <end position="393"/>
    </location>
</feature>
<organism evidence="2 3">
    <name type="scientific">Coniophora puteana (strain RWD-64-598)</name>
    <name type="common">Brown rot fungus</name>
    <dbReference type="NCBI Taxonomy" id="741705"/>
    <lineage>
        <taxon>Eukaryota</taxon>
        <taxon>Fungi</taxon>
        <taxon>Dikarya</taxon>
        <taxon>Basidiomycota</taxon>
        <taxon>Agaricomycotina</taxon>
        <taxon>Agaricomycetes</taxon>
        <taxon>Agaricomycetidae</taxon>
        <taxon>Boletales</taxon>
        <taxon>Coniophorineae</taxon>
        <taxon>Coniophoraceae</taxon>
        <taxon>Coniophora</taxon>
    </lineage>
</organism>
<feature type="compositionally biased region" description="Polar residues" evidence="1">
    <location>
        <begin position="7"/>
        <end position="18"/>
    </location>
</feature>
<feature type="compositionally biased region" description="Pro residues" evidence="1">
    <location>
        <begin position="20"/>
        <end position="45"/>
    </location>
</feature>
<dbReference type="RefSeq" id="XP_007765658.1">
    <property type="nucleotide sequence ID" value="XM_007767468.1"/>
</dbReference>
<feature type="compositionally biased region" description="Low complexity" evidence="1">
    <location>
        <begin position="413"/>
        <end position="424"/>
    </location>
</feature>
<dbReference type="AlphaFoldDB" id="A0A5M3MXD5"/>
<feature type="compositionally biased region" description="Low complexity" evidence="1">
    <location>
        <begin position="46"/>
        <end position="64"/>
    </location>
</feature>
<dbReference type="Pfam" id="PF15496">
    <property type="entry name" value="DUF4646"/>
    <property type="match status" value="1"/>
</dbReference>
<feature type="compositionally biased region" description="Basic residues" evidence="1">
    <location>
        <begin position="307"/>
        <end position="321"/>
    </location>
</feature>